<dbReference type="SUPFAM" id="SSF57850">
    <property type="entry name" value="RING/U-box"/>
    <property type="match status" value="1"/>
</dbReference>
<gene>
    <name evidence="7" type="ORF">L210DRAFT_595283</name>
</gene>
<evidence type="ECO:0000256" key="4">
    <source>
        <dbReference type="PROSITE-ProRule" id="PRU00175"/>
    </source>
</evidence>
<sequence length="225" mass="25411">MLVVHPASLCDVCLDPYSISSEPANSPHVIACGHIFCLTCLRNLSPSACPLCRKTFQPDRLKKLHVAGPPELDGVPEALIEVEATQLLQRVALASGEDVPDVEIIEVVTHVEEWLSTNSADEYPHRPLRAALTTLQRYKALQERNERDYAEYRRARRELKAYRRNAHQDSKTSRAVEESLLGRIDEIESNHALEVSQADRTRVKYRSTHSCFSVISAPCRDRFPP</sequence>
<keyword evidence="8" id="KW-1185">Reference proteome</keyword>
<reference evidence="7" key="1">
    <citation type="submission" date="2019-10" db="EMBL/GenBank/DDBJ databases">
        <authorList>
            <consortium name="DOE Joint Genome Institute"/>
            <person name="Kuo A."/>
            <person name="Miyauchi S."/>
            <person name="Kiss E."/>
            <person name="Drula E."/>
            <person name="Kohler A."/>
            <person name="Sanchez-Garcia M."/>
            <person name="Andreopoulos B."/>
            <person name="Barry K.W."/>
            <person name="Bonito G."/>
            <person name="Buee M."/>
            <person name="Carver A."/>
            <person name="Chen C."/>
            <person name="Cichocki N."/>
            <person name="Clum A."/>
            <person name="Culley D."/>
            <person name="Crous P.W."/>
            <person name="Fauchery L."/>
            <person name="Girlanda M."/>
            <person name="Hayes R."/>
            <person name="Keri Z."/>
            <person name="LaButti K."/>
            <person name="Lipzen A."/>
            <person name="Lombard V."/>
            <person name="Magnuson J."/>
            <person name="Maillard F."/>
            <person name="Morin E."/>
            <person name="Murat C."/>
            <person name="Nolan M."/>
            <person name="Ohm R."/>
            <person name="Pangilinan J."/>
            <person name="Pereira M."/>
            <person name="Perotto S."/>
            <person name="Peter M."/>
            <person name="Riley R."/>
            <person name="Sitrit Y."/>
            <person name="Stielow B."/>
            <person name="Szollosi G."/>
            <person name="Zifcakova L."/>
            <person name="Stursova M."/>
            <person name="Spatafora J.W."/>
            <person name="Tedersoo L."/>
            <person name="Vaario L.-M."/>
            <person name="Yamada A."/>
            <person name="Yan M."/>
            <person name="Wang P."/>
            <person name="Xu J."/>
            <person name="Bruns T."/>
            <person name="Baldrian P."/>
            <person name="Vilgalys R."/>
            <person name="Henrissat B."/>
            <person name="Grigoriev I.V."/>
            <person name="Hibbett D."/>
            <person name="Nagy L.G."/>
            <person name="Martin F.M."/>
        </authorList>
    </citation>
    <scope>NUCLEOTIDE SEQUENCE</scope>
    <source>
        <strain evidence="7">BED1</strain>
    </source>
</reference>
<reference evidence="7" key="2">
    <citation type="journal article" date="2020" name="Nat. Commun.">
        <title>Large-scale genome sequencing of mycorrhizal fungi provides insights into the early evolution of symbiotic traits.</title>
        <authorList>
            <person name="Miyauchi S."/>
            <person name="Kiss E."/>
            <person name="Kuo A."/>
            <person name="Drula E."/>
            <person name="Kohler A."/>
            <person name="Sanchez-Garcia M."/>
            <person name="Morin E."/>
            <person name="Andreopoulos B."/>
            <person name="Barry K.W."/>
            <person name="Bonito G."/>
            <person name="Buee M."/>
            <person name="Carver A."/>
            <person name="Chen C."/>
            <person name="Cichocki N."/>
            <person name="Clum A."/>
            <person name="Culley D."/>
            <person name="Crous P.W."/>
            <person name="Fauchery L."/>
            <person name="Girlanda M."/>
            <person name="Hayes R.D."/>
            <person name="Keri Z."/>
            <person name="LaButti K."/>
            <person name="Lipzen A."/>
            <person name="Lombard V."/>
            <person name="Magnuson J."/>
            <person name="Maillard F."/>
            <person name="Murat C."/>
            <person name="Nolan M."/>
            <person name="Ohm R.A."/>
            <person name="Pangilinan J."/>
            <person name="Pereira M.F."/>
            <person name="Perotto S."/>
            <person name="Peter M."/>
            <person name="Pfister S."/>
            <person name="Riley R."/>
            <person name="Sitrit Y."/>
            <person name="Stielow J.B."/>
            <person name="Szollosi G."/>
            <person name="Zifcakova L."/>
            <person name="Stursova M."/>
            <person name="Spatafora J.W."/>
            <person name="Tedersoo L."/>
            <person name="Vaario L.M."/>
            <person name="Yamada A."/>
            <person name="Yan M."/>
            <person name="Wang P."/>
            <person name="Xu J."/>
            <person name="Bruns T."/>
            <person name="Baldrian P."/>
            <person name="Vilgalys R."/>
            <person name="Dunand C."/>
            <person name="Henrissat B."/>
            <person name="Grigoriev I.V."/>
            <person name="Hibbett D."/>
            <person name="Nagy L.G."/>
            <person name="Martin F.M."/>
        </authorList>
    </citation>
    <scope>NUCLEOTIDE SEQUENCE</scope>
    <source>
        <strain evidence="7">BED1</strain>
    </source>
</reference>
<protein>
    <recommendedName>
        <fullName evidence="6">RING-type domain-containing protein</fullName>
    </recommendedName>
</protein>
<dbReference type="Proteomes" id="UP001194468">
    <property type="component" value="Unassembled WGS sequence"/>
</dbReference>
<dbReference type="GO" id="GO:0008270">
    <property type="term" value="F:zinc ion binding"/>
    <property type="evidence" value="ECO:0007669"/>
    <property type="project" value="UniProtKB-KW"/>
</dbReference>
<dbReference type="InterPro" id="IPR013083">
    <property type="entry name" value="Znf_RING/FYVE/PHD"/>
</dbReference>
<keyword evidence="1" id="KW-0479">Metal-binding</keyword>
<keyword evidence="2 4" id="KW-0863">Zinc-finger</keyword>
<dbReference type="PROSITE" id="PS50089">
    <property type="entry name" value="ZF_RING_2"/>
    <property type="match status" value="1"/>
</dbReference>
<evidence type="ECO:0000256" key="1">
    <source>
        <dbReference type="ARBA" id="ARBA00022723"/>
    </source>
</evidence>
<evidence type="ECO:0000256" key="5">
    <source>
        <dbReference type="SAM" id="Coils"/>
    </source>
</evidence>
<evidence type="ECO:0000313" key="7">
    <source>
        <dbReference type="EMBL" id="KAF8444015.1"/>
    </source>
</evidence>
<feature type="domain" description="RING-type" evidence="6">
    <location>
        <begin position="10"/>
        <end position="53"/>
    </location>
</feature>
<dbReference type="SMART" id="SM00184">
    <property type="entry name" value="RING"/>
    <property type="match status" value="1"/>
</dbReference>
<dbReference type="PROSITE" id="PS00518">
    <property type="entry name" value="ZF_RING_1"/>
    <property type="match status" value="1"/>
</dbReference>
<proteinExistence type="predicted"/>
<dbReference type="Pfam" id="PF14634">
    <property type="entry name" value="zf-RING_5"/>
    <property type="match status" value="1"/>
</dbReference>
<evidence type="ECO:0000256" key="3">
    <source>
        <dbReference type="ARBA" id="ARBA00022833"/>
    </source>
</evidence>
<organism evidence="7 8">
    <name type="scientific">Boletus edulis BED1</name>
    <dbReference type="NCBI Taxonomy" id="1328754"/>
    <lineage>
        <taxon>Eukaryota</taxon>
        <taxon>Fungi</taxon>
        <taxon>Dikarya</taxon>
        <taxon>Basidiomycota</taxon>
        <taxon>Agaricomycotina</taxon>
        <taxon>Agaricomycetes</taxon>
        <taxon>Agaricomycetidae</taxon>
        <taxon>Boletales</taxon>
        <taxon>Boletineae</taxon>
        <taxon>Boletaceae</taxon>
        <taxon>Boletoideae</taxon>
        <taxon>Boletus</taxon>
    </lineage>
</organism>
<dbReference type="Gene3D" id="3.30.40.10">
    <property type="entry name" value="Zinc/RING finger domain, C3HC4 (zinc finger)"/>
    <property type="match status" value="1"/>
</dbReference>
<feature type="coiled-coil region" evidence="5">
    <location>
        <begin position="135"/>
        <end position="165"/>
    </location>
</feature>
<dbReference type="EMBL" id="WHUW01000007">
    <property type="protein sequence ID" value="KAF8444015.1"/>
    <property type="molecule type" value="Genomic_DNA"/>
</dbReference>
<evidence type="ECO:0000313" key="8">
    <source>
        <dbReference type="Proteomes" id="UP001194468"/>
    </source>
</evidence>
<dbReference type="InterPro" id="IPR001841">
    <property type="entry name" value="Znf_RING"/>
</dbReference>
<keyword evidence="5" id="KW-0175">Coiled coil</keyword>
<dbReference type="InterPro" id="IPR017907">
    <property type="entry name" value="Znf_RING_CS"/>
</dbReference>
<accession>A0AAD4GHE6</accession>
<dbReference type="AlphaFoldDB" id="A0AAD4GHE6"/>
<name>A0AAD4GHE6_BOLED</name>
<evidence type="ECO:0000256" key="2">
    <source>
        <dbReference type="ARBA" id="ARBA00022771"/>
    </source>
</evidence>
<evidence type="ECO:0000259" key="6">
    <source>
        <dbReference type="PROSITE" id="PS50089"/>
    </source>
</evidence>
<comment type="caution">
    <text evidence="7">The sequence shown here is derived from an EMBL/GenBank/DDBJ whole genome shotgun (WGS) entry which is preliminary data.</text>
</comment>
<keyword evidence="3" id="KW-0862">Zinc</keyword>